<evidence type="ECO:0000256" key="1">
    <source>
        <dbReference type="ARBA" id="ARBA00007768"/>
    </source>
</evidence>
<dbReference type="Pfam" id="PF03932">
    <property type="entry name" value="CutC"/>
    <property type="match status" value="1"/>
</dbReference>
<accession>A0A9D4Q8Z7</accession>
<gene>
    <name evidence="3" type="ORF">HPB52_004492</name>
</gene>
<dbReference type="PANTHER" id="PTHR12598">
    <property type="entry name" value="COPPER HOMEOSTASIS PROTEIN CUTC"/>
    <property type="match status" value="1"/>
</dbReference>
<sequence length="132" mass="14089">MAEKDQRRLEASTRKPFDVARDPQTALEQVIELGFRRLLTSGQAASVEHGLELLARLANQAKGRIQLMPGGGVSESNLAHLLHATGVRSVHASASEPVPTATPSALSFGDQRVCSAARVRSLLAIVYAQGHL</sequence>
<evidence type="ECO:0000256" key="2">
    <source>
        <dbReference type="ARBA" id="ARBA00019014"/>
    </source>
</evidence>
<dbReference type="Gene3D" id="3.20.20.380">
    <property type="entry name" value="Copper homeostasis (CutC) domain"/>
    <property type="match status" value="1"/>
</dbReference>
<proteinExistence type="inferred from homology"/>
<dbReference type="AlphaFoldDB" id="A0A9D4Q8Z7"/>
<organism evidence="3 4">
    <name type="scientific">Rhipicephalus sanguineus</name>
    <name type="common">Brown dog tick</name>
    <name type="synonym">Ixodes sanguineus</name>
    <dbReference type="NCBI Taxonomy" id="34632"/>
    <lineage>
        <taxon>Eukaryota</taxon>
        <taxon>Metazoa</taxon>
        <taxon>Ecdysozoa</taxon>
        <taxon>Arthropoda</taxon>
        <taxon>Chelicerata</taxon>
        <taxon>Arachnida</taxon>
        <taxon>Acari</taxon>
        <taxon>Parasitiformes</taxon>
        <taxon>Ixodida</taxon>
        <taxon>Ixodoidea</taxon>
        <taxon>Ixodidae</taxon>
        <taxon>Rhipicephalinae</taxon>
        <taxon>Rhipicephalus</taxon>
        <taxon>Rhipicephalus</taxon>
    </lineage>
</organism>
<dbReference type="PANTHER" id="PTHR12598:SF0">
    <property type="entry name" value="COPPER HOMEOSTASIS PROTEIN CUTC HOMOLOG"/>
    <property type="match status" value="1"/>
</dbReference>
<evidence type="ECO:0000313" key="3">
    <source>
        <dbReference type="EMBL" id="KAH7971961.1"/>
    </source>
</evidence>
<reference evidence="3" key="2">
    <citation type="submission" date="2021-09" db="EMBL/GenBank/DDBJ databases">
        <authorList>
            <person name="Jia N."/>
            <person name="Wang J."/>
            <person name="Shi W."/>
            <person name="Du L."/>
            <person name="Sun Y."/>
            <person name="Zhan W."/>
            <person name="Jiang J."/>
            <person name="Wang Q."/>
            <person name="Zhang B."/>
            <person name="Ji P."/>
            <person name="Sakyi L.B."/>
            <person name="Cui X."/>
            <person name="Yuan T."/>
            <person name="Jiang B."/>
            <person name="Yang W."/>
            <person name="Lam T.T.-Y."/>
            <person name="Chang Q."/>
            <person name="Ding S."/>
            <person name="Wang X."/>
            <person name="Zhu J."/>
            <person name="Ruan X."/>
            <person name="Zhao L."/>
            <person name="Wei J."/>
            <person name="Que T."/>
            <person name="Du C."/>
            <person name="Cheng J."/>
            <person name="Dai P."/>
            <person name="Han X."/>
            <person name="Huang E."/>
            <person name="Gao Y."/>
            <person name="Liu J."/>
            <person name="Shao H."/>
            <person name="Ye R."/>
            <person name="Li L."/>
            <person name="Wei W."/>
            <person name="Wang X."/>
            <person name="Wang C."/>
            <person name="Huo Q."/>
            <person name="Li W."/>
            <person name="Guo W."/>
            <person name="Chen H."/>
            <person name="Chen S."/>
            <person name="Zhou L."/>
            <person name="Zhou L."/>
            <person name="Ni X."/>
            <person name="Tian J."/>
            <person name="Zhou Y."/>
            <person name="Sheng Y."/>
            <person name="Liu T."/>
            <person name="Pan Y."/>
            <person name="Xia L."/>
            <person name="Li J."/>
            <person name="Zhao F."/>
            <person name="Cao W."/>
        </authorList>
    </citation>
    <scope>NUCLEOTIDE SEQUENCE</scope>
    <source>
        <strain evidence="3">Rsan-2018</strain>
        <tissue evidence="3">Larvae</tissue>
    </source>
</reference>
<dbReference type="GO" id="GO:0005507">
    <property type="term" value="F:copper ion binding"/>
    <property type="evidence" value="ECO:0007669"/>
    <property type="project" value="TreeGrafter"/>
</dbReference>
<protein>
    <recommendedName>
        <fullName evidence="2">Copper homeostasis protein cutC homolog</fullName>
    </recommendedName>
</protein>
<dbReference type="VEuPathDB" id="VectorBase:RSAN_035183"/>
<dbReference type="Proteomes" id="UP000821837">
    <property type="component" value="Chromosome 11"/>
</dbReference>
<name>A0A9D4Q8Z7_RHISA</name>
<dbReference type="EMBL" id="JABSTV010001247">
    <property type="protein sequence ID" value="KAH7971961.1"/>
    <property type="molecule type" value="Genomic_DNA"/>
</dbReference>
<keyword evidence="4" id="KW-1185">Reference proteome</keyword>
<evidence type="ECO:0000313" key="4">
    <source>
        <dbReference type="Proteomes" id="UP000821837"/>
    </source>
</evidence>
<comment type="caution">
    <text evidence="3">The sequence shown here is derived from an EMBL/GenBank/DDBJ whole genome shotgun (WGS) entry which is preliminary data.</text>
</comment>
<dbReference type="SUPFAM" id="SSF110395">
    <property type="entry name" value="CutC-like"/>
    <property type="match status" value="1"/>
</dbReference>
<reference evidence="3" key="1">
    <citation type="journal article" date="2020" name="Cell">
        <title>Large-Scale Comparative Analyses of Tick Genomes Elucidate Their Genetic Diversity and Vector Capacities.</title>
        <authorList>
            <consortium name="Tick Genome and Microbiome Consortium (TIGMIC)"/>
            <person name="Jia N."/>
            <person name="Wang J."/>
            <person name="Shi W."/>
            <person name="Du L."/>
            <person name="Sun Y."/>
            <person name="Zhan W."/>
            <person name="Jiang J.F."/>
            <person name="Wang Q."/>
            <person name="Zhang B."/>
            <person name="Ji P."/>
            <person name="Bell-Sakyi L."/>
            <person name="Cui X.M."/>
            <person name="Yuan T.T."/>
            <person name="Jiang B.G."/>
            <person name="Yang W.F."/>
            <person name="Lam T.T."/>
            <person name="Chang Q.C."/>
            <person name="Ding S.J."/>
            <person name="Wang X.J."/>
            <person name="Zhu J.G."/>
            <person name="Ruan X.D."/>
            <person name="Zhao L."/>
            <person name="Wei J.T."/>
            <person name="Ye R.Z."/>
            <person name="Que T.C."/>
            <person name="Du C.H."/>
            <person name="Zhou Y.H."/>
            <person name="Cheng J.X."/>
            <person name="Dai P.F."/>
            <person name="Guo W.B."/>
            <person name="Han X.H."/>
            <person name="Huang E.J."/>
            <person name="Li L.F."/>
            <person name="Wei W."/>
            <person name="Gao Y.C."/>
            <person name="Liu J.Z."/>
            <person name="Shao H.Z."/>
            <person name="Wang X."/>
            <person name="Wang C.C."/>
            <person name="Yang T.C."/>
            <person name="Huo Q.B."/>
            <person name="Li W."/>
            <person name="Chen H.Y."/>
            <person name="Chen S.E."/>
            <person name="Zhou L.G."/>
            <person name="Ni X.B."/>
            <person name="Tian J.H."/>
            <person name="Sheng Y."/>
            <person name="Liu T."/>
            <person name="Pan Y.S."/>
            <person name="Xia L.Y."/>
            <person name="Li J."/>
            <person name="Zhao F."/>
            <person name="Cao W.C."/>
        </authorList>
    </citation>
    <scope>NUCLEOTIDE SEQUENCE</scope>
    <source>
        <strain evidence="3">Rsan-2018</strain>
    </source>
</reference>
<comment type="similarity">
    <text evidence="1">Belongs to the CutC family.</text>
</comment>
<dbReference type="InterPro" id="IPR005627">
    <property type="entry name" value="CutC-like"/>
</dbReference>
<dbReference type="InterPro" id="IPR036822">
    <property type="entry name" value="CutC-like_dom_sf"/>
</dbReference>